<gene>
    <name evidence="16" type="primary">ribF</name>
    <name evidence="16" type="ORF">GN277_11615</name>
</gene>
<dbReference type="GO" id="GO:0009231">
    <property type="term" value="P:riboflavin biosynthetic process"/>
    <property type="evidence" value="ECO:0007669"/>
    <property type="project" value="InterPro"/>
</dbReference>
<feature type="domain" description="Riboflavin kinase" evidence="15">
    <location>
        <begin position="180"/>
        <end position="305"/>
    </location>
</feature>
<dbReference type="Gene3D" id="3.40.50.620">
    <property type="entry name" value="HUPs"/>
    <property type="match status" value="1"/>
</dbReference>
<dbReference type="NCBIfam" id="TIGR00083">
    <property type="entry name" value="ribF"/>
    <property type="match status" value="1"/>
</dbReference>
<keyword evidence="8 14" id="KW-0418">Kinase</keyword>
<dbReference type="SUPFAM" id="SSF52374">
    <property type="entry name" value="Nucleotidylyl transferase"/>
    <property type="match status" value="1"/>
</dbReference>
<evidence type="ECO:0000256" key="1">
    <source>
        <dbReference type="ARBA" id="ARBA00004726"/>
    </source>
</evidence>
<evidence type="ECO:0000256" key="10">
    <source>
        <dbReference type="ARBA" id="ARBA00022840"/>
    </source>
</evidence>
<dbReference type="PANTHER" id="PTHR22749:SF6">
    <property type="entry name" value="RIBOFLAVIN KINASE"/>
    <property type="match status" value="1"/>
</dbReference>
<comment type="caution">
    <text evidence="16">The sequence shown here is derived from an EMBL/GenBank/DDBJ whole genome shotgun (WGS) entry which is preliminary data.</text>
</comment>
<dbReference type="PIRSF" id="PIRSF004491">
    <property type="entry name" value="FAD_Synth"/>
    <property type="match status" value="1"/>
</dbReference>
<keyword evidence="4 14" id="KW-0288">FMN</keyword>
<dbReference type="UniPathway" id="UPA00276">
    <property type="reaction ID" value="UER00406"/>
</dbReference>
<dbReference type="EC" id="2.7.1.26" evidence="14"/>
<dbReference type="Gene3D" id="2.40.30.30">
    <property type="entry name" value="Riboflavin kinase-like"/>
    <property type="match status" value="1"/>
</dbReference>
<evidence type="ECO:0000256" key="11">
    <source>
        <dbReference type="ARBA" id="ARBA00023268"/>
    </source>
</evidence>
<dbReference type="SMART" id="SM00904">
    <property type="entry name" value="Flavokinase"/>
    <property type="match status" value="1"/>
</dbReference>
<dbReference type="CDD" id="cd02064">
    <property type="entry name" value="FAD_synthetase_N"/>
    <property type="match status" value="1"/>
</dbReference>
<dbReference type="Proteomes" id="UP000460412">
    <property type="component" value="Unassembled WGS sequence"/>
</dbReference>
<dbReference type="InterPro" id="IPR014729">
    <property type="entry name" value="Rossmann-like_a/b/a_fold"/>
</dbReference>
<evidence type="ECO:0000313" key="17">
    <source>
        <dbReference type="Proteomes" id="UP000460412"/>
    </source>
</evidence>
<dbReference type="GO" id="GO:0009398">
    <property type="term" value="P:FMN biosynthetic process"/>
    <property type="evidence" value="ECO:0007669"/>
    <property type="project" value="UniProtKB-UniRule"/>
</dbReference>
<dbReference type="GO" id="GO:0006747">
    <property type="term" value="P:FAD biosynthetic process"/>
    <property type="evidence" value="ECO:0007669"/>
    <property type="project" value="UniProtKB-UniRule"/>
</dbReference>
<keyword evidence="3 14" id="KW-0285">Flavoprotein</keyword>
<evidence type="ECO:0000256" key="5">
    <source>
        <dbReference type="ARBA" id="ARBA00022679"/>
    </source>
</evidence>
<dbReference type="PANTHER" id="PTHR22749">
    <property type="entry name" value="RIBOFLAVIN KINASE/FMN ADENYLYLTRANSFERASE"/>
    <property type="match status" value="1"/>
</dbReference>
<dbReference type="SUPFAM" id="SSF82114">
    <property type="entry name" value="Riboflavin kinase-like"/>
    <property type="match status" value="1"/>
</dbReference>
<dbReference type="GO" id="GO:0003919">
    <property type="term" value="F:FMN adenylyltransferase activity"/>
    <property type="evidence" value="ECO:0007669"/>
    <property type="project" value="UniProtKB-UniRule"/>
</dbReference>
<keyword evidence="17" id="KW-1185">Reference proteome</keyword>
<evidence type="ECO:0000256" key="7">
    <source>
        <dbReference type="ARBA" id="ARBA00022741"/>
    </source>
</evidence>
<protein>
    <recommendedName>
        <fullName evidence="14">Riboflavin biosynthesis protein</fullName>
    </recommendedName>
    <domain>
        <recommendedName>
            <fullName evidence="14">Riboflavin kinase</fullName>
            <ecNumber evidence="14">2.7.1.26</ecNumber>
        </recommendedName>
        <alternativeName>
            <fullName evidence="14">Flavokinase</fullName>
        </alternativeName>
    </domain>
    <domain>
        <recommendedName>
            <fullName evidence="14">FMN adenylyltransferase</fullName>
            <ecNumber evidence="14">2.7.7.2</ecNumber>
        </recommendedName>
        <alternativeName>
            <fullName evidence="14">FAD pyrophosphorylase</fullName>
        </alternativeName>
        <alternativeName>
            <fullName evidence="14">FAD synthase</fullName>
        </alternativeName>
    </domain>
</protein>
<dbReference type="InterPro" id="IPR004821">
    <property type="entry name" value="Cyt_trans-like"/>
</dbReference>
<evidence type="ECO:0000313" key="16">
    <source>
        <dbReference type="EMBL" id="MXP76009.1"/>
    </source>
</evidence>
<accession>A0A7X3MGK2</accession>
<dbReference type="UniPathway" id="UPA00277">
    <property type="reaction ID" value="UER00407"/>
</dbReference>
<evidence type="ECO:0000259" key="15">
    <source>
        <dbReference type="SMART" id="SM00904"/>
    </source>
</evidence>
<dbReference type="Pfam" id="PF06574">
    <property type="entry name" value="FAD_syn"/>
    <property type="match status" value="1"/>
</dbReference>
<dbReference type="EC" id="2.7.7.2" evidence="14"/>
<comment type="catalytic activity">
    <reaction evidence="13 14">
        <text>FMN + ATP + H(+) = FAD + diphosphate</text>
        <dbReference type="Rhea" id="RHEA:17237"/>
        <dbReference type="ChEBI" id="CHEBI:15378"/>
        <dbReference type="ChEBI" id="CHEBI:30616"/>
        <dbReference type="ChEBI" id="CHEBI:33019"/>
        <dbReference type="ChEBI" id="CHEBI:57692"/>
        <dbReference type="ChEBI" id="CHEBI:58210"/>
        <dbReference type="EC" id="2.7.7.2"/>
    </reaction>
</comment>
<name>A0A7X3MGK2_9FIRM</name>
<dbReference type="RefSeq" id="WP_159751185.1">
    <property type="nucleotide sequence ID" value="NZ_CATIFW010000163.1"/>
</dbReference>
<dbReference type="InterPro" id="IPR015864">
    <property type="entry name" value="FAD_synthase"/>
</dbReference>
<evidence type="ECO:0000256" key="13">
    <source>
        <dbReference type="ARBA" id="ARBA00049494"/>
    </source>
</evidence>
<keyword evidence="6 14" id="KW-0548">Nucleotidyltransferase</keyword>
<dbReference type="InterPro" id="IPR015865">
    <property type="entry name" value="Riboflavin_kinase_bac/euk"/>
</dbReference>
<dbReference type="NCBIfam" id="NF004162">
    <property type="entry name" value="PRK05627.1-5"/>
    <property type="match status" value="1"/>
</dbReference>
<keyword evidence="7 14" id="KW-0547">Nucleotide-binding</keyword>
<dbReference type="Pfam" id="PF01687">
    <property type="entry name" value="Flavokinase"/>
    <property type="match status" value="1"/>
</dbReference>
<dbReference type="InterPro" id="IPR002606">
    <property type="entry name" value="Riboflavin_kinase_bac"/>
</dbReference>
<evidence type="ECO:0000256" key="2">
    <source>
        <dbReference type="ARBA" id="ARBA00005201"/>
    </source>
</evidence>
<dbReference type="InterPro" id="IPR023465">
    <property type="entry name" value="Riboflavin_kinase_dom_sf"/>
</dbReference>
<dbReference type="NCBIfam" id="TIGR00125">
    <property type="entry name" value="cyt_tran_rel"/>
    <property type="match status" value="1"/>
</dbReference>
<evidence type="ECO:0000256" key="8">
    <source>
        <dbReference type="ARBA" id="ARBA00022777"/>
    </source>
</evidence>
<comment type="similarity">
    <text evidence="14">Belongs to the ribF family.</text>
</comment>
<keyword evidence="5 14" id="KW-0808">Transferase</keyword>
<comment type="pathway">
    <text evidence="1 14">Cofactor biosynthesis; FAD biosynthesis; FAD from FMN: step 1/1.</text>
</comment>
<reference evidence="16 17" key="1">
    <citation type="submission" date="2019-12" db="EMBL/GenBank/DDBJ databases">
        <title>Sporaefaciens musculi gen. nov., sp. nov., a novel bacterium isolated from the caecum of an obese mouse.</title>
        <authorList>
            <person name="Rasmussen T.S."/>
            <person name="Streidl T."/>
            <person name="Hitch T.C.A."/>
            <person name="Wortmann E."/>
            <person name="Deptula P."/>
            <person name="Hansen M."/>
            <person name="Nielsen D.S."/>
            <person name="Clavel T."/>
            <person name="Vogensen F.K."/>
        </authorList>
    </citation>
    <scope>NUCLEOTIDE SEQUENCE [LARGE SCALE GENOMIC DNA]</scope>
    <source>
        <strain evidence="16 17">WCA-9-b2</strain>
    </source>
</reference>
<keyword evidence="10 14" id="KW-0067">ATP-binding</keyword>
<dbReference type="GO" id="GO:0008531">
    <property type="term" value="F:riboflavin kinase activity"/>
    <property type="evidence" value="ECO:0007669"/>
    <property type="project" value="UniProtKB-UniRule"/>
</dbReference>
<evidence type="ECO:0000256" key="9">
    <source>
        <dbReference type="ARBA" id="ARBA00022827"/>
    </source>
</evidence>
<evidence type="ECO:0000256" key="4">
    <source>
        <dbReference type="ARBA" id="ARBA00022643"/>
    </source>
</evidence>
<keyword evidence="9 14" id="KW-0274">FAD</keyword>
<comment type="catalytic activity">
    <reaction evidence="12 14">
        <text>riboflavin + ATP = FMN + ADP + H(+)</text>
        <dbReference type="Rhea" id="RHEA:14357"/>
        <dbReference type="ChEBI" id="CHEBI:15378"/>
        <dbReference type="ChEBI" id="CHEBI:30616"/>
        <dbReference type="ChEBI" id="CHEBI:57986"/>
        <dbReference type="ChEBI" id="CHEBI:58210"/>
        <dbReference type="ChEBI" id="CHEBI:456216"/>
        <dbReference type="EC" id="2.7.1.26"/>
    </reaction>
</comment>
<dbReference type="AlphaFoldDB" id="A0A7X3MGK2"/>
<evidence type="ECO:0000256" key="3">
    <source>
        <dbReference type="ARBA" id="ARBA00022630"/>
    </source>
</evidence>
<dbReference type="GO" id="GO:0005524">
    <property type="term" value="F:ATP binding"/>
    <property type="evidence" value="ECO:0007669"/>
    <property type="project" value="UniProtKB-UniRule"/>
</dbReference>
<evidence type="ECO:0000256" key="12">
    <source>
        <dbReference type="ARBA" id="ARBA00047880"/>
    </source>
</evidence>
<proteinExistence type="inferred from homology"/>
<dbReference type="EMBL" id="WUQX01000001">
    <property type="protein sequence ID" value="MXP76009.1"/>
    <property type="molecule type" value="Genomic_DNA"/>
</dbReference>
<evidence type="ECO:0000256" key="6">
    <source>
        <dbReference type="ARBA" id="ARBA00022695"/>
    </source>
</evidence>
<comment type="pathway">
    <text evidence="2 14">Cofactor biosynthesis; FMN biosynthesis; FMN from riboflavin (ATP route): step 1/1.</text>
</comment>
<dbReference type="InterPro" id="IPR023468">
    <property type="entry name" value="Riboflavin_kinase"/>
</dbReference>
<keyword evidence="11" id="KW-0511">Multifunctional enzyme</keyword>
<organism evidence="16 17">
    <name type="scientific">Sporofaciens musculi</name>
    <dbReference type="NCBI Taxonomy" id="2681861"/>
    <lineage>
        <taxon>Bacteria</taxon>
        <taxon>Bacillati</taxon>
        <taxon>Bacillota</taxon>
        <taxon>Clostridia</taxon>
        <taxon>Lachnospirales</taxon>
        <taxon>Lachnospiraceae</taxon>
        <taxon>Sporofaciens</taxon>
    </lineage>
</organism>
<evidence type="ECO:0000256" key="14">
    <source>
        <dbReference type="PIRNR" id="PIRNR004491"/>
    </source>
</evidence>
<sequence length="306" mass="35072">MQYINRLSDYEGRRESAVTFGKFDGLHTGHQKLIEQVQSLGEAEGLVRIVCAFDMHPLWERIGKTPRMLMTGRERQRQLSEKVNVLVECPFTLEFSKIHAEEFIRDIVSKRLCARYVVVGTDFQFGYEKQGDIHMLRQFEEVYGYRLIVIEKERYEDRVISSTYIKELISGGDLALANRLLGYSYGITGQVEHGKKLGRTLGFPTLNVAWQKGKLVPPRGVYLSNVQVDGQWFHGISNVGVKPTVSKEERVLIESFLFGYDGDAYGKEVTIELLAFRRPECVFGSVSELKACIDRDIEYGKRFFGM</sequence>